<evidence type="ECO:0000259" key="2">
    <source>
        <dbReference type="Pfam" id="PF00188"/>
    </source>
</evidence>
<accession>A0A806KJ82</accession>
<feature type="region of interest" description="Disordered" evidence="1">
    <location>
        <begin position="43"/>
        <end position="63"/>
    </location>
</feature>
<protein>
    <recommendedName>
        <fullName evidence="2">SCP domain-containing protein</fullName>
    </recommendedName>
</protein>
<evidence type="ECO:0000256" key="1">
    <source>
        <dbReference type="SAM" id="MobiDB-lite"/>
    </source>
</evidence>
<name>A0A806KJ82_9BACT</name>
<dbReference type="InterPro" id="IPR035940">
    <property type="entry name" value="CAP_sf"/>
</dbReference>
<reference evidence="3" key="1">
    <citation type="submission" date="2012-03" db="EMBL/GenBank/DDBJ databases">
        <title>Functional metagenomics reveals considerable lignocellulase gene clusters in the gut microbiome of a wood-feeding higher termite.</title>
        <authorList>
            <person name="Liu N."/>
        </authorList>
    </citation>
    <scope>NUCLEOTIDE SEQUENCE</scope>
</reference>
<dbReference type="InterPro" id="IPR014044">
    <property type="entry name" value="CAP_dom"/>
</dbReference>
<sequence>MKTKHFLLAAILTLIAFTFTGCGDILGDVGIFGDSSSSVGANNDSSSSSGNSYSSAGNSPSSSSYTFTAKMNAIRTRYANIQTSFSGGYFITVPSNTLPYAAGKVKNEVLQAGLNATNLARFIAGIPDDVELDDGYTDLCQHGVVLMDANGDVTHSPAKPADMPQAFFDKGYQAASRSNLSSGELPSESVNSYMRDEEDYNYQVVGHRRWILNPKMKKTGFGVGSTGMRMGCMYAFDESRSPAVDYEYIAWPSPGVFPLTFINKNTPWSITVNTQKYGTPNYNNVVVKLKDINRGTTETFSKNTPNQPNTLRTMHFDVNTQGYGIANAIIFRRELSSSFQYSDGDEFEVTVTGLSRPLSYTVKLFSM</sequence>
<dbReference type="EMBL" id="JQ844217">
    <property type="protein sequence ID" value="AGS52970.1"/>
    <property type="molecule type" value="Genomic_DNA"/>
</dbReference>
<proteinExistence type="predicted"/>
<dbReference type="Gene3D" id="3.40.33.10">
    <property type="entry name" value="CAP"/>
    <property type="match status" value="1"/>
</dbReference>
<dbReference type="AlphaFoldDB" id="A0A806KJ82"/>
<dbReference type="Pfam" id="PF00188">
    <property type="entry name" value="CAP"/>
    <property type="match status" value="1"/>
</dbReference>
<feature type="domain" description="SCP" evidence="2">
    <location>
        <begin position="114"/>
        <end position="227"/>
    </location>
</feature>
<evidence type="ECO:0000313" key="3">
    <source>
        <dbReference type="EMBL" id="AGS52970.1"/>
    </source>
</evidence>
<dbReference type="SUPFAM" id="SSF55797">
    <property type="entry name" value="PR-1-like"/>
    <property type="match status" value="1"/>
</dbReference>
<organism evidence="3">
    <name type="scientific">uncultured bacterium contig00028</name>
    <dbReference type="NCBI Taxonomy" id="1181517"/>
    <lineage>
        <taxon>Bacteria</taxon>
        <taxon>environmental samples</taxon>
    </lineage>
</organism>
<dbReference type="PROSITE" id="PS51257">
    <property type="entry name" value="PROKAR_LIPOPROTEIN"/>
    <property type="match status" value="1"/>
</dbReference>
<dbReference type="CDD" id="cd05379">
    <property type="entry name" value="CAP_bacterial"/>
    <property type="match status" value="1"/>
</dbReference>